<name>A0A455ZEK8_9FLAO</name>
<dbReference type="Gene3D" id="3.40.50.300">
    <property type="entry name" value="P-loop containing nucleotide triphosphate hydrolases"/>
    <property type="match status" value="1"/>
</dbReference>
<dbReference type="AlphaFoldDB" id="A0A455ZEK8"/>
<reference evidence="2" key="5">
    <citation type="journal article" date="2017" name="Genome Announc.">
        <title>Complete Circularized Genome Sequences of Four Strains of Elizabethkingia anophelis, Including Two Novel Strains Isolated from Wild-Caught Anopheles sinensis.</title>
        <authorList>
            <person name="Pei D."/>
            <person name="Nicholson A.C."/>
            <person name="Jiang J."/>
            <person name="Chen H."/>
            <person name="Whitney A.M."/>
            <person name="Villarma A."/>
            <person name="Bell M."/>
            <person name="Humrighouse B."/>
            <person name="Rowe L.A."/>
            <person name="Sheth M."/>
            <person name="Batra D."/>
            <person name="Juieng P."/>
            <person name="Loparev V.N."/>
            <person name="McQuiston J.R."/>
            <person name="Lan Y."/>
            <person name="Ma Y."/>
            <person name="Xu J."/>
        </authorList>
    </citation>
    <scope>NUCLEOTIDE SEQUENCE</scope>
</reference>
<reference evidence="2" key="2">
    <citation type="journal article" date="2014" name="PLoS ONE">
        <title>Insights from the genome annotation of Elizabethkingia anophelis from the malaria vector Anopheles gambiae.</title>
        <authorList>
            <person name="Kukutla P."/>
            <person name="Lindberg B.G."/>
            <person name="Pei D."/>
            <person name="Rayl M."/>
            <person name="Yu W."/>
            <person name="Steritz M."/>
            <person name="Faye I."/>
            <person name="Xu J."/>
        </authorList>
    </citation>
    <scope>NUCLEOTIDE SEQUENCE</scope>
</reference>
<dbReference type="InterPro" id="IPR049945">
    <property type="entry name" value="AAA_22"/>
</dbReference>
<reference evidence="2" key="4">
    <citation type="journal article" date="2016" name="Sci. Rep.">
        <title>Genomic epidemiology and global diversity of the emerging bacterial pathogen Elizabethkingia anophelis.</title>
        <authorList>
            <person name="Breurec S."/>
            <person name="Criscuolo A."/>
            <person name="Diancourt L."/>
            <person name="Rendueles O."/>
            <person name="Vandenbogaert M."/>
            <person name="Passet V."/>
            <person name="Caro V."/>
            <person name="Rocha E.P."/>
            <person name="Touchon M."/>
            <person name="Brisse S."/>
        </authorList>
    </citation>
    <scope>NUCLEOTIDE SEQUENCE</scope>
</reference>
<dbReference type="EMBL" id="BK010602">
    <property type="protein sequence ID" value="DAC75293.1"/>
    <property type="molecule type" value="Genomic_DNA"/>
</dbReference>
<dbReference type="GO" id="GO:0016887">
    <property type="term" value="F:ATP hydrolysis activity"/>
    <property type="evidence" value="ECO:0007669"/>
    <property type="project" value="InterPro"/>
</dbReference>
<reference evidence="2" key="6">
    <citation type="journal article" date="2017" name="Nat. Commun.">
        <title>Evolutionary dynamics and genomic features of the Elizabethkingia anophelis 2015 to 2016 Wisconsin outbreak strain.</title>
        <authorList>
            <person name="Perrin A."/>
            <person name="Larsonneur E."/>
            <person name="Nicholson A.C."/>
            <person name="Edwards D.J."/>
            <person name="Gundlach K.M."/>
            <person name="Whitney A.M."/>
            <person name="Gulvik C.A."/>
            <person name="Bell M.E."/>
            <person name="Rendueles O."/>
            <person name="Cury J."/>
            <person name="Hugon P."/>
            <person name="Clermont D."/>
            <person name="Enouf V."/>
            <person name="Loparev V."/>
            <person name="Juieng P."/>
            <person name="Monson T."/>
            <person name="Warshauer D."/>
            <person name="Elbadawi L.I."/>
            <person name="Walters M.S."/>
            <person name="Crist M.B."/>
            <person name="Noble-Wang J."/>
            <person name="Borlaug G."/>
            <person name="Rocha E.P.C."/>
            <person name="Criscuolo A."/>
            <person name="Touchon M."/>
            <person name="Davis J.P."/>
            <person name="Holt K.E."/>
            <person name="McQuiston J.R."/>
            <person name="Brisse S."/>
        </authorList>
    </citation>
    <scope>NUCLEOTIDE SEQUENCE</scope>
</reference>
<protein>
    <submittedName>
        <fullName evidence="2">Reticulocyte binding-like protein 2b</fullName>
    </submittedName>
</protein>
<reference evidence="2" key="3">
    <citation type="journal article" date="2016" name="Genome Announc.">
        <title>Complete Genome Sequences of Four Strains from the 2015-2016 Elizabethkingia anophelis Outbreak.</title>
        <authorList>
            <person name="Nicholson A.C."/>
            <person name="Whitney A.M."/>
            <person name="Emery B.D."/>
            <person name="Bell M.E."/>
            <person name="Gartin J.T."/>
            <person name="Humrighouse B.W."/>
            <person name="Loparev V.N."/>
            <person name="Batra D."/>
            <person name="Sheth M."/>
            <person name="Rowe L.A."/>
            <person name="Juieng P."/>
            <person name="Knipe K."/>
            <person name="Gulvik C."/>
            <person name="McQuiston J.R."/>
        </authorList>
    </citation>
    <scope>NUCLEOTIDE SEQUENCE</scope>
</reference>
<gene>
    <name evidence="2" type="primary">ICEEaII(8)_FMS-007_46964_50197</name>
</gene>
<reference evidence="2" key="1">
    <citation type="journal article" date="2014" name="Genome Biol. Evol.">
        <title>Comparative genomic analysis of malaria mosquito vector-associated novel pathogen Elizabethkingia anophelis.</title>
        <authorList>
            <person name="Teo J."/>
            <person name="Tan S.Y."/>
            <person name="Liu Y."/>
            <person name="Tay M."/>
            <person name="Ding Y."/>
            <person name="Li Y."/>
            <person name="Kjelleberg S."/>
            <person name="Givskov M."/>
            <person name="Lin R.T."/>
            <person name="Yang L."/>
        </authorList>
    </citation>
    <scope>NUCLEOTIDE SEQUENCE</scope>
</reference>
<feature type="domain" description="ORC1/DEAH AAA+ ATPase" evidence="1">
    <location>
        <begin position="187"/>
        <end position="308"/>
    </location>
</feature>
<reference evidence="2" key="7">
    <citation type="journal article" date="2017" name="Sci. Rep.">
        <title>Genomic features, phylogenetic relationships, and comparative genomics of Elizabethkingia anophelis strain EM361-97 isolated in Taiwan.</title>
        <authorList>
            <person name="Lin J.N."/>
            <person name="Lai C.H."/>
            <person name="Yang C.H."/>
            <person name="Huang Y.H."/>
            <person name="Lin H.H."/>
        </authorList>
    </citation>
    <scope>NUCLEOTIDE SEQUENCE</scope>
</reference>
<evidence type="ECO:0000259" key="1">
    <source>
        <dbReference type="Pfam" id="PF13401"/>
    </source>
</evidence>
<reference evidence="2" key="8">
    <citation type="journal article" date="2018" name="J. ISSAAS">
        <title>In Silico Identification of Three Types of Integrative and Conjugative Elements (ICEs) in Elizabethkingia anophelis Strains Isolated from Around the World.</title>
        <authorList>
            <person name="Xu J."/>
            <person name="Pei D."/>
            <person name="Nicholson A."/>
            <person name="Lan Y."/>
            <person name="Xia Q."/>
        </authorList>
    </citation>
    <scope>NUCLEOTIDE SEQUENCE</scope>
</reference>
<organism evidence="2">
    <name type="scientific">Elizabethkingia anophelis</name>
    <dbReference type="NCBI Taxonomy" id="1117645"/>
    <lineage>
        <taxon>Bacteria</taxon>
        <taxon>Pseudomonadati</taxon>
        <taxon>Bacteroidota</taxon>
        <taxon>Flavobacteriia</taxon>
        <taxon>Flavobacteriales</taxon>
        <taxon>Weeksellaceae</taxon>
        <taxon>Elizabethkingia</taxon>
    </lineage>
</organism>
<dbReference type="Pfam" id="PF13401">
    <property type="entry name" value="AAA_22"/>
    <property type="match status" value="1"/>
</dbReference>
<dbReference type="SUPFAM" id="SSF52540">
    <property type="entry name" value="P-loop containing nucleoside triphosphate hydrolases"/>
    <property type="match status" value="1"/>
</dbReference>
<accession>A0A455ZEK8</accession>
<proteinExistence type="predicted"/>
<evidence type="ECO:0000313" key="2">
    <source>
        <dbReference type="EMBL" id="DAC75293.1"/>
    </source>
</evidence>
<sequence>MRNALSGYTYQQQITRLLIGKMDTEREISNIEIEAETADNFDDLILSYNNQKYHFQLKDFVEPSITKIKITDHECILNNKKHKLSSAINVLFFKKIAIQTNSEILGFPSQLIKGVHIVSLSRQKADDYIADLYQENTKRLIQIDSFFSKILDLRIWNIKREDLPSINTYNTELLEETIDVGYSILQNENLLLIEGKPGVGKSHLATLIKRKLKGVLIYRFWVHNQDPEYNERLYFKNFVNDISRKIFNNNKKKTLAEILEKISDHYSILIIDGLDHVENYNPNDLRLFIDAIEKLKNVCKVIVLSRPLATVLKWKKQTMANWNSTQTHKVLDELYHIGDIAVQTKIFKISQGYPILVRYIAEHYKIHNTIPELSQLTDIDEYYTQLFARQKGKQSLAIFLCSRSFFMESEIKIFLQDSAPYIEEFVRDYPYLFEIRLNRISLFHDSLNTYLRKINIANTELNNKVQRIVFESIMSLDKRFISRFSLFNLSKSQKSEIVKKCTNIDVFKLLVKNCIDYEALRLFYKELKAFIPEMHFSELEVINYYDLSLIENLTNRDQLSTSNAFYYSYVKSLLKNGFTYEDFTSSDYLFAMLYYIEQNNSILLFNIKNDRMGDVSTFVHDLESDLYKEENYISKHSRSITVEQIEKRLNNKIHFREHLTFIIENLYIHNINIKSYEELVDSIKKYVNGEESVGLEKLKLFLSKYDVSDHYPSWILENVKANLTSYGYSLSEKNNEYKYLSLKDLIMKYKNSGSYDLTEMTHNSIRLALYENRSIDISSIYLLWSKYFQRRDYSLFSIPLALHTLESKSLITKIRCVQIINEMQRISEKEHRALLLDFISFYEPTDIIPLLEREFIIEDLNIDWFQLPSKYLDVASDAIFYYQLFLTLKYHRSYPELKITEIENVITSKWFGEFAEVLIYKDYSILINRNHPLYNHIKNNFIKIIDDNSDDSISSDHSASKWDNGYIDLGQINYINDNNITSTNLAVFTDHGGCSLSEPQIFNIYPPSEIAANFKEILHNGICRRIPGRDYSAALYFWPGSVLYMINRFLDDKEFKLASKSFESFMQLSMFDLKLDQ</sequence>
<dbReference type="InterPro" id="IPR027417">
    <property type="entry name" value="P-loop_NTPase"/>
</dbReference>